<dbReference type="SUPFAM" id="SSF50692">
    <property type="entry name" value="ADC-like"/>
    <property type="match status" value="1"/>
</dbReference>
<dbReference type="Gene3D" id="2.40.40.20">
    <property type="match status" value="1"/>
</dbReference>
<comment type="subcellular location">
    <subcellularLocation>
        <location evidence="2">Periplasm</location>
    </subcellularLocation>
</comment>
<evidence type="ECO:0000256" key="8">
    <source>
        <dbReference type="ARBA" id="ARBA00022933"/>
    </source>
</evidence>
<dbReference type="GO" id="GO:0042597">
    <property type="term" value="C:periplasmic space"/>
    <property type="evidence" value="ECO:0007669"/>
    <property type="project" value="UniProtKB-SubCell"/>
</dbReference>
<dbReference type="Pfam" id="PF00384">
    <property type="entry name" value="Molybdopterin"/>
    <property type="match status" value="1"/>
</dbReference>
<keyword evidence="4" id="KW-0004">4Fe-4S</keyword>
<evidence type="ECO:0000256" key="1">
    <source>
        <dbReference type="ARBA" id="ARBA00001966"/>
    </source>
</evidence>
<evidence type="ECO:0000256" key="7">
    <source>
        <dbReference type="ARBA" id="ARBA00022764"/>
    </source>
</evidence>
<dbReference type="Gene3D" id="3.40.50.740">
    <property type="match status" value="1"/>
</dbReference>
<evidence type="ECO:0000259" key="12">
    <source>
        <dbReference type="Pfam" id="PF00384"/>
    </source>
</evidence>
<proteinExistence type="inferred from homology"/>
<dbReference type="GO" id="GO:0051539">
    <property type="term" value="F:4 iron, 4 sulfur cluster binding"/>
    <property type="evidence" value="ECO:0007669"/>
    <property type="project" value="UniProtKB-KW"/>
</dbReference>
<dbReference type="SUPFAM" id="SSF53706">
    <property type="entry name" value="Formate dehydrogenase/DMSO reductase, domains 1-3"/>
    <property type="match status" value="1"/>
</dbReference>
<dbReference type="NCBIfam" id="TIGR01553">
    <property type="entry name" value="formate-DH-alph"/>
    <property type="match status" value="1"/>
</dbReference>
<protein>
    <submittedName>
        <fullName evidence="14">Formate dehydrogenase</fullName>
        <ecNumber evidence="14">1.2.1.2</ecNumber>
    </submittedName>
</protein>
<keyword evidence="6" id="KW-0732">Signal</keyword>
<dbReference type="GO" id="GO:0009055">
    <property type="term" value="F:electron transfer activity"/>
    <property type="evidence" value="ECO:0007669"/>
    <property type="project" value="InterPro"/>
</dbReference>
<dbReference type="eggNOG" id="COG3383">
    <property type="taxonomic scope" value="Bacteria"/>
</dbReference>
<keyword evidence="5" id="KW-0479">Metal-binding</keyword>
<dbReference type="Pfam" id="PF01568">
    <property type="entry name" value="Molydop_binding"/>
    <property type="match status" value="1"/>
</dbReference>
<evidence type="ECO:0000313" key="14">
    <source>
        <dbReference type="EMBL" id="ACA60082.1"/>
    </source>
</evidence>
<reference evidence="15" key="1">
    <citation type="submission" date="2007-10" db="EMBL/GenBank/DDBJ databases">
        <title>Complete sequence of chromosome of Desulforudis audaxviator MP104C.</title>
        <authorList>
            <person name="Copeland A."/>
            <person name="Lucas S."/>
            <person name="Lapidus A."/>
            <person name="Barry K."/>
            <person name="Glavina del Rio T."/>
            <person name="Dalin E."/>
            <person name="Tice H."/>
            <person name="Bruce D."/>
            <person name="Pitluck S."/>
            <person name="Lowry S.R."/>
            <person name="Larimer F."/>
            <person name="Land M.L."/>
            <person name="Hauser L."/>
            <person name="Kyrpides N."/>
            <person name="Ivanova N.N."/>
            <person name="Richardson P."/>
        </authorList>
    </citation>
    <scope>NUCLEOTIDE SEQUENCE [LARGE SCALE GENOMIC DNA]</scope>
    <source>
        <strain evidence="15">MP104C</strain>
    </source>
</reference>
<name>B1I511_DESAP</name>
<keyword evidence="7" id="KW-0574">Periplasm</keyword>
<evidence type="ECO:0000256" key="2">
    <source>
        <dbReference type="ARBA" id="ARBA00004418"/>
    </source>
</evidence>
<keyword evidence="15" id="KW-1185">Reference proteome</keyword>
<comment type="similarity">
    <text evidence="3">Belongs to the prokaryotic molybdopterin-containing oxidoreductase family.</text>
</comment>
<keyword evidence="8" id="KW-0712">Selenocysteine</keyword>
<comment type="cofactor">
    <cofactor evidence="1">
        <name>[4Fe-4S] cluster</name>
        <dbReference type="ChEBI" id="CHEBI:49883"/>
    </cofactor>
</comment>
<dbReference type="GO" id="GO:0030151">
    <property type="term" value="F:molybdenum ion binding"/>
    <property type="evidence" value="ECO:0007669"/>
    <property type="project" value="TreeGrafter"/>
</dbReference>
<feature type="domain" description="Molybdopterin oxidoreductase" evidence="12">
    <location>
        <begin position="12"/>
        <end position="442"/>
    </location>
</feature>
<evidence type="ECO:0000256" key="3">
    <source>
        <dbReference type="ARBA" id="ARBA00010312"/>
    </source>
</evidence>
<dbReference type="InterPro" id="IPR006443">
    <property type="entry name" value="Formate-DH-alph_fdnG"/>
</dbReference>
<dbReference type="AlphaFoldDB" id="B1I511"/>
<dbReference type="GO" id="GO:0047111">
    <property type="term" value="F:formate dehydrogenase (cytochrome-c-553) activity"/>
    <property type="evidence" value="ECO:0007669"/>
    <property type="project" value="InterPro"/>
</dbReference>
<evidence type="ECO:0000256" key="9">
    <source>
        <dbReference type="ARBA" id="ARBA00023002"/>
    </source>
</evidence>
<dbReference type="InterPro" id="IPR006656">
    <property type="entry name" value="Mopterin_OxRdtase"/>
</dbReference>
<evidence type="ECO:0000256" key="11">
    <source>
        <dbReference type="ARBA" id="ARBA00023014"/>
    </source>
</evidence>
<dbReference type="Proteomes" id="UP000008544">
    <property type="component" value="Chromosome"/>
</dbReference>
<dbReference type="EC" id="1.2.1.2" evidence="14"/>
<dbReference type="EMBL" id="CP000860">
    <property type="protein sequence ID" value="ACA60082.1"/>
    <property type="molecule type" value="Genomic_DNA"/>
</dbReference>
<dbReference type="PANTHER" id="PTHR43598:SF1">
    <property type="entry name" value="FORMATE DEHYDROGENASE-O MAJOR SUBUNIT"/>
    <property type="match status" value="1"/>
</dbReference>
<dbReference type="FunFam" id="3.40.228.10:FF:000009">
    <property type="entry name" value="Formate dehydrogenase, alpha subunit, selenocysteine-containing"/>
    <property type="match status" value="1"/>
</dbReference>
<sequence length="808" mass="89977">MAGLANTYGRGVMTNHWTDYQFADAWLVIGGNPAENHPIAFKWITKARESRGAKLIVVDPRVSKTASLADIYAPLRPGTDIAFFNGFIKYILDNNLYHEEYVVNYTNASYIINPDFKLEDGVFSGFDGGKYDKATWQYTEEKDPTLEHPNCVFQLLKKHVSRYDLKTVSRICGTPENKLVEVWKAFAETGKPGKAGSILYAMGMTQHTHGAQNVRALAILQLLLGNMGMPGGGVNAQRGEANVQGATDQGMLFHITTGYNPMPSAAAHPTWADYVEKTTPKAGYWTNRPKFVAAMLKAWYGDKATAENDYCFDWLPKLATGDHSHMAIFRDIALGKIKGLFAWGQNLVVCGPSQVQARAGMANLEWLVCMDLFETETAAFWKAPDLDAARIGTEVFLLPAAGPYEKEGTVTNSGRWIQWRYKAVDPPGEAKSDLWIVDRLFKTLRAEYKAKGGAFPDAIINMVWDYGDPPDPNKVAMEMNGFSLETGELLPNFTAIANSDLGAVSSGCWIYSGFYNNVNDPACKRRNREDKSGLAMYHNWSWAWPLNRRIVYNRCSCDPQGRPWDPKRAPVEWDGAQWVLRDVPDFNAKVPPEETATKPFIMLAEGQALLFSIPMADGPFPEHYEPVESPVKNIMSKQQINPCTRFYGPHFEKFAAVGSEEFPYVCTTLRLVEHYQSGGLTRNLPFLVELQPEMFVMISKSLGEKLGIKTYDWVKVSTARGAIECKVGVTPLVKPLEVDGKPVEIVYMPWHWGFMGLSAGAIANDLTPAAGDPNTMIPEYKAFLCNIEKVKAGAPPAPRTRARAIYDL</sequence>
<dbReference type="STRING" id="477974.Daud_1580"/>
<dbReference type="CDD" id="cd02792">
    <property type="entry name" value="MopB_CT_Formate-Dh-Na-like"/>
    <property type="match status" value="1"/>
</dbReference>
<keyword evidence="11" id="KW-0411">Iron-sulfur</keyword>
<evidence type="ECO:0000256" key="10">
    <source>
        <dbReference type="ARBA" id="ARBA00023004"/>
    </source>
</evidence>
<evidence type="ECO:0000259" key="13">
    <source>
        <dbReference type="Pfam" id="PF01568"/>
    </source>
</evidence>
<evidence type="ECO:0000256" key="4">
    <source>
        <dbReference type="ARBA" id="ARBA00022485"/>
    </source>
</evidence>
<evidence type="ECO:0000256" key="5">
    <source>
        <dbReference type="ARBA" id="ARBA00022723"/>
    </source>
</evidence>
<dbReference type="GO" id="GO:0008863">
    <property type="term" value="F:formate dehydrogenase (NAD+) activity"/>
    <property type="evidence" value="ECO:0007669"/>
    <property type="project" value="InterPro"/>
</dbReference>
<keyword evidence="9 14" id="KW-0560">Oxidoreductase</keyword>
<evidence type="ECO:0000313" key="15">
    <source>
        <dbReference type="Proteomes" id="UP000008544"/>
    </source>
</evidence>
<dbReference type="InterPro" id="IPR009010">
    <property type="entry name" value="Asp_de-COase-like_dom_sf"/>
</dbReference>
<dbReference type="GO" id="GO:0043546">
    <property type="term" value="F:molybdopterin cofactor binding"/>
    <property type="evidence" value="ECO:0007669"/>
    <property type="project" value="InterPro"/>
</dbReference>
<dbReference type="HOGENOM" id="CLU_000422_1_2_9"/>
<dbReference type="Gene3D" id="3.40.228.10">
    <property type="entry name" value="Dimethylsulfoxide Reductase, domain 2"/>
    <property type="match status" value="2"/>
</dbReference>
<evidence type="ECO:0000256" key="6">
    <source>
        <dbReference type="ARBA" id="ARBA00022729"/>
    </source>
</evidence>
<reference evidence="14 15" key="2">
    <citation type="journal article" date="2008" name="Science">
        <title>Environmental genomics reveals a single-species ecosystem deep within Earth.</title>
        <authorList>
            <person name="Chivian D."/>
            <person name="Brodie E.L."/>
            <person name="Alm E.J."/>
            <person name="Culley D.E."/>
            <person name="Dehal P.S."/>
            <person name="Desantis T.Z."/>
            <person name="Gihring T.M."/>
            <person name="Lapidus A."/>
            <person name="Lin L.H."/>
            <person name="Lowry S.R."/>
            <person name="Moser D.P."/>
            <person name="Richardson P.M."/>
            <person name="Southam G."/>
            <person name="Wanger G."/>
            <person name="Pratt L.M."/>
            <person name="Andersen G.L."/>
            <person name="Hazen T.C."/>
            <person name="Brockman F.J."/>
            <person name="Arkin A.P."/>
            <person name="Onstott T.C."/>
        </authorList>
    </citation>
    <scope>NUCLEOTIDE SEQUENCE [LARGE SCALE GENOMIC DNA]</scope>
    <source>
        <strain evidence="14 15">MP104C</strain>
    </source>
</reference>
<dbReference type="PANTHER" id="PTHR43598">
    <property type="entry name" value="TUNGSTEN-CONTAINING FORMYLMETHANOFURAN DEHYDROGENASE 2 SUBUNIT B"/>
    <property type="match status" value="1"/>
</dbReference>
<keyword evidence="10" id="KW-0408">Iron</keyword>
<dbReference type="GO" id="GO:0009061">
    <property type="term" value="P:anaerobic respiration"/>
    <property type="evidence" value="ECO:0007669"/>
    <property type="project" value="TreeGrafter"/>
</dbReference>
<organism evidence="14 15">
    <name type="scientific">Desulforudis audaxviator (strain MP104C)</name>
    <dbReference type="NCBI Taxonomy" id="477974"/>
    <lineage>
        <taxon>Bacteria</taxon>
        <taxon>Bacillati</taxon>
        <taxon>Bacillota</taxon>
        <taxon>Clostridia</taxon>
        <taxon>Thermoanaerobacterales</taxon>
        <taxon>Candidatus Desulforudaceae</taxon>
        <taxon>Candidatus Desulforudis</taxon>
    </lineage>
</organism>
<accession>B1I511</accession>
<dbReference type="InterPro" id="IPR006657">
    <property type="entry name" value="MoPterin_dinucl-bd_dom"/>
</dbReference>
<feature type="domain" description="Molybdopterin dinucleotide-binding" evidence="13">
    <location>
        <begin position="665"/>
        <end position="783"/>
    </location>
</feature>
<gene>
    <name evidence="14" type="ordered locus">Daud_1580</name>
</gene>
<dbReference type="KEGG" id="dau:Daud_1580"/>
<dbReference type="eggNOG" id="COG0243">
    <property type="taxonomic scope" value="Bacteria"/>
</dbReference>